<evidence type="ECO:0000313" key="5">
    <source>
        <dbReference type="EMBL" id="KDQ23129.1"/>
    </source>
</evidence>
<evidence type="ECO:0000256" key="2">
    <source>
        <dbReference type="ARBA" id="ARBA00022614"/>
    </source>
</evidence>
<dbReference type="SUPFAM" id="SSF52047">
    <property type="entry name" value="RNI-like"/>
    <property type="match status" value="1"/>
</dbReference>
<dbReference type="GO" id="GO:0005634">
    <property type="term" value="C:nucleus"/>
    <property type="evidence" value="ECO:0007669"/>
    <property type="project" value="TreeGrafter"/>
</dbReference>
<dbReference type="GO" id="GO:0005829">
    <property type="term" value="C:cytosol"/>
    <property type="evidence" value="ECO:0007669"/>
    <property type="project" value="TreeGrafter"/>
</dbReference>
<keyword evidence="2" id="KW-0433">Leucine-rich repeat</keyword>
<name>A0A067N5K3_PLEO1</name>
<gene>
    <name evidence="5" type="ORF">PLEOSDRAFT_1098108</name>
</gene>
<evidence type="ECO:0000256" key="3">
    <source>
        <dbReference type="ARBA" id="ARBA00022737"/>
    </source>
</evidence>
<dbReference type="VEuPathDB" id="FungiDB:PLEOSDRAFT_1098108"/>
<dbReference type="OrthoDB" id="184583at2759"/>
<dbReference type="InterPro" id="IPR027038">
    <property type="entry name" value="RanGap"/>
</dbReference>
<proteinExistence type="predicted"/>
<dbReference type="FunCoup" id="A0A067N5K3">
    <property type="interactions" value="109"/>
</dbReference>
<dbReference type="SMART" id="SM00368">
    <property type="entry name" value="LRR_RI"/>
    <property type="match status" value="5"/>
</dbReference>
<feature type="compositionally biased region" description="Basic and acidic residues" evidence="4">
    <location>
        <begin position="379"/>
        <end position="390"/>
    </location>
</feature>
<sequence length="406" mass="44089">MDSTGTIFDLRGRGLTLETREDAQQYLDEISTPSAITEIHLSGNTIGIGAAEAIGEALKEMKSLRVANFSDIFTRRSIAEIPKSLESLLTPLLHTYTLRSLDLSGNAFGERVAPVLVPLLTTNRSIHTLNLNNQGLGPAAGIILADALHRSALLSAENNEEPQLRVLIIGRNRLEHSAHAWGKAFSVHTNLEGVHMPQNGIKADGFGAIVKGLANARSLRHLNLQDNWGKNSVEGEDEDTDSWPHLASALASWPSLAFLNIADCCLTPESFSPMLEQLAEGNHSSLHTLVLDNSDLNSETYEQMRGIVKDNLPALKTLSLALNEDLEDDEYVDEMVKALEDRGGEVVLDDEVEGERWSLPTYVEPAAVKATPAAEPVEEIPKVEEKKDTSAEDELEAALAGLSLGK</sequence>
<dbReference type="InterPro" id="IPR032675">
    <property type="entry name" value="LRR_dom_sf"/>
</dbReference>
<evidence type="ECO:0008006" key="7">
    <source>
        <dbReference type="Google" id="ProtNLM"/>
    </source>
</evidence>
<evidence type="ECO:0000256" key="4">
    <source>
        <dbReference type="SAM" id="MobiDB-lite"/>
    </source>
</evidence>
<dbReference type="PANTHER" id="PTHR24113">
    <property type="entry name" value="RAN GTPASE-ACTIVATING PROTEIN 1"/>
    <property type="match status" value="1"/>
</dbReference>
<dbReference type="EMBL" id="KL198013">
    <property type="protein sequence ID" value="KDQ23129.1"/>
    <property type="molecule type" value="Genomic_DNA"/>
</dbReference>
<dbReference type="Gene3D" id="3.80.10.10">
    <property type="entry name" value="Ribonuclease Inhibitor"/>
    <property type="match status" value="1"/>
</dbReference>
<organism evidence="5 6">
    <name type="scientific">Pleurotus ostreatus (strain PC15)</name>
    <name type="common">Oyster mushroom</name>
    <dbReference type="NCBI Taxonomy" id="1137138"/>
    <lineage>
        <taxon>Eukaryota</taxon>
        <taxon>Fungi</taxon>
        <taxon>Dikarya</taxon>
        <taxon>Basidiomycota</taxon>
        <taxon>Agaricomycotina</taxon>
        <taxon>Agaricomycetes</taxon>
        <taxon>Agaricomycetidae</taxon>
        <taxon>Agaricales</taxon>
        <taxon>Pleurotineae</taxon>
        <taxon>Pleurotaceae</taxon>
        <taxon>Pleurotus</taxon>
    </lineage>
</organism>
<dbReference type="STRING" id="1137138.A0A067N5K3"/>
<dbReference type="GO" id="GO:0031267">
    <property type="term" value="F:small GTPase binding"/>
    <property type="evidence" value="ECO:0007669"/>
    <property type="project" value="TreeGrafter"/>
</dbReference>
<dbReference type="AlphaFoldDB" id="A0A067N5K3"/>
<feature type="region of interest" description="Disordered" evidence="4">
    <location>
        <begin position="370"/>
        <end position="393"/>
    </location>
</feature>
<dbReference type="PANTHER" id="PTHR24113:SF12">
    <property type="entry name" value="RAN GTPASE-ACTIVATING PROTEIN 1"/>
    <property type="match status" value="1"/>
</dbReference>
<reference evidence="6" key="1">
    <citation type="journal article" date="2014" name="Proc. Natl. Acad. Sci. U.S.A.">
        <title>Extensive sampling of basidiomycete genomes demonstrates inadequacy of the white-rot/brown-rot paradigm for wood decay fungi.</title>
        <authorList>
            <person name="Riley R."/>
            <person name="Salamov A.A."/>
            <person name="Brown D.W."/>
            <person name="Nagy L.G."/>
            <person name="Floudas D."/>
            <person name="Held B.W."/>
            <person name="Levasseur A."/>
            <person name="Lombard V."/>
            <person name="Morin E."/>
            <person name="Otillar R."/>
            <person name="Lindquist E.A."/>
            <person name="Sun H."/>
            <person name="LaButti K.M."/>
            <person name="Schmutz J."/>
            <person name="Jabbour D."/>
            <person name="Luo H."/>
            <person name="Baker S.E."/>
            <person name="Pisabarro A.G."/>
            <person name="Walton J.D."/>
            <person name="Blanchette R.A."/>
            <person name="Henrissat B."/>
            <person name="Martin F."/>
            <person name="Cullen D."/>
            <person name="Hibbett D.S."/>
            <person name="Grigoriev I.V."/>
        </authorList>
    </citation>
    <scope>NUCLEOTIDE SEQUENCE [LARGE SCALE GENOMIC DNA]</scope>
    <source>
        <strain evidence="6">PC15</strain>
    </source>
</reference>
<keyword evidence="1" id="KW-0343">GTPase activation</keyword>
<evidence type="ECO:0000313" key="6">
    <source>
        <dbReference type="Proteomes" id="UP000027073"/>
    </source>
</evidence>
<dbReference type="GO" id="GO:0048471">
    <property type="term" value="C:perinuclear region of cytoplasm"/>
    <property type="evidence" value="ECO:0007669"/>
    <property type="project" value="TreeGrafter"/>
</dbReference>
<dbReference type="HOGENOM" id="CLU_028747_3_0_1"/>
<dbReference type="InParanoid" id="A0A067N5K3"/>
<dbReference type="Proteomes" id="UP000027073">
    <property type="component" value="Unassembled WGS sequence"/>
</dbReference>
<evidence type="ECO:0000256" key="1">
    <source>
        <dbReference type="ARBA" id="ARBA00022468"/>
    </source>
</evidence>
<dbReference type="GO" id="GO:0006913">
    <property type="term" value="P:nucleocytoplasmic transport"/>
    <property type="evidence" value="ECO:0007669"/>
    <property type="project" value="TreeGrafter"/>
</dbReference>
<protein>
    <recommendedName>
        <fullName evidence="7">RNI-like protein</fullName>
    </recommendedName>
</protein>
<dbReference type="GO" id="GO:0005096">
    <property type="term" value="F:GTPase activator activity"/>
    <property type="evidence" value="ECO:0007669"/>
    <property type="project" value="UniProtKB-KW"/>
</dbReference>
<keyword evidence="3" id="KW-0677">Repeat</keyword>
<accession>A0A067N5K3</accession>